<comment type="caution">
    <text evidence="5">The sequence shown here is derived from an EMBL/GenBank/DDBJ whole genome shotgun (WGS) entry which is preliminary data.</text>
</comment>
<proteinExistence type="inferred from homology"/>
<keyword evidence="6" id="KW-1185">Reference proteome</keyword>
<gene>
    <name evidence="5" type="ORF">ACFOEE_01285</name>
</gene>
<dbReference type="InterPro" id="IPR037171">
    <property type="entry name" value="NagB/RpiA_transferase-like"/>
</dbReference>
<dbReference type="GO" id="GO:0030272">
    <property type="term" value="F:5-formyltetrahydrofolate cyclo-ligase activity"/>
    <property type="evidence" value="ECO:0007669"/>
    <property type="project" value="UniProtKB-EC"/>
</dbReference>
<keyword evidence="3 4" id="KW-0067">ATP-binding</keyword>
<dbReference type="Pfam" id="PF01812">
    <property type="entry name" value="5-FTHF_cyc-lig"/>
    <property type="match status" value="1"/>
</dbReference>
<evidence type="ECO:0000256" key="3">
    <source>
        <dbReference type="ARBA" id="ARBA00022840"/>
    </source>
</evidence>
<dbReference type="EC" id="6.3.3.2" evidence="4"/>
<dbReference type="Proteomes" id="UP001595453">
    <property type="component" value="Unassembled WGS sequence"/>
</dbReference>
<dbReference type="InterPro" id="IPR002698">
    <property type="entry name" value="FTHF_cligase"/>
</dbReference>
<dbReference type="SUPFAM" id="SSF100950">
    <property type="entry name" value="NagB/RpiA/CoA transferase-like"/>
    <property type="match status" value="1"/>
</dbReference>
<reference evidence="6" key="1">
    <citation type="journal article" date="2019" name="Int. J. Syst. Evol. Microbiol.">
        <title>The Global Catalogue of Microorganisms (GCM) 10K type strain sequencing project: providing services to taxonomists for standard genome sequencing and annotation.</title>
        <authorList>
            <consortium name="The Broad Institute Genomics Platform"/>
            <consortium name="The Broad Institute Genome Sequencing Center for Infectious Disease"/>
            <person name="Wu L."/>
            <person name="Ma J."/>
        </authorList>
    </citation>
    <scope>NUCLEOTIDE SEQUENCE [LARGE SCALE GENOMIC DNA]</scope>
    <source>
        <strain evidence="6">KCTC 42730</strain>
    </source>
</reference>
<keyword evidence="5" id="KW-0436">Ligase</keyword>
<dbReference type="RefSeq" id="WP_377120104.1">
    <property type="nucleotide sequence ID" value="NZ_JBHRSD010000001.1"/>
</dbReference>
<evidence type="ECO:0000313" key="5">
    <source>
        <dbReference type="EMBL" id="MFC3031157.1"/>
    </source>
</evidence>
<dbReference type="PANTHER" id="PTHR23407">
    <property type="entry name" value="ATPASE INHIBITOR/5-FORMYLTETRAHYDROFOLATE CYCLO-LIGASE"/>
    <property type="match status" value="1"/>
</dbReference>
<evidence type="ECO:0000256" key="4">
    <source>
        <dbReference type="RuleBase" id="RU361279"/>
    </source>
</evidence>
<comment type="similarity">
    <text evidence="1 4">Belongs to the 5-formyltetrahydrofolate cyclo-ligase family.</text>
</comment>
<keyword evidence="4" id="KW-0479">Metal-binding</keyword>
<dbReference type="InterPro" id="IPR024185">
    <property type="entry name" value="FTHF_cligase-like_sf"/>
</dbReference>
<evidence type="ECO:0000313" key="6">
    <source>
        <dbReference type="Proteomes" id="UP001595453"/>
    </source>
</evidence>
<name>A0ABV7CEY9_9GAMM</name>
<evidence type="ECO:0000256" key="2">
    <source>
        <dbReference type="ARBA" id="ARBA00022741"/>
    </source>
</evidence>
<protein>
    <recommendedName>
        <fullName evidence="4">5-formyltetrahydrofolate cyclo-ligase</fullName>
        <ecNumber evidence="4">6.3.3.2</ecNumber>
    </recommendedName>
</protein>
<keyword evidence="4" id="KW-0460">Magnesium</keyword>
<dbReference type="NCBIfam" id="TIGR02727">
    <property type="entry name" value="MTHFS_bact"/>
    <property type="match status" value="1"/>
</dbReference>
<dbReference type="Gene3D" id="3.40.50.10420">
    <property type="entry name" value="NagB/RpiA/CoA transferase-like"/>
    <property type="match status" value="1"/>
</dbReference>
<evidence type="ECO:0000256" key="1">
    <source>
        <dbReference type="ARBA" id="ARBA00010638"/>
    </source>
</evidence>
<organism evidence="5 6">
    <name type="scientific">Pseudoalteromonas fenneropenaei</name>
    <dbReference type="NCBI Taxonomy" id="1737459"/>
    <lineage>
        <taxon>Bacteria</taxon>
        <taxon>Pseudomonadati</taxon>
        <taxon>Pseudomonadota</taxon>
        <taxon>Gammaproteobacteria</taxon>
        <taxon>Alteromonadales</taxon>
        <taxon>Pseudoalteromonadaceae</taxon>
        <taxon>Pseudoalteromonas</taxon>
    </lineage>
</organism>
<dbReference type="PIRSF" id="PIRSF006806">
    <property type="entry name" value="FTHF_cligase"/>
    <property type="match status" value="1"/>
</dbReference>
<accession>A0ABV7CEY9</accession>
<comment type="cofactor">
    <cofactor evidence="4">
        <name>Mg(2+)</name>
        <dbReference type="ChEBI" id="CHEBI:18420"/>
    </cofactor>
</comment>
<dbReference type="PANTHER" id="PTHR23407:SF1">
    <property type="entry name" value="5-FORMYLTETRAHYDROFOLATE CYCLO-LIGASE"/>
    <property type="match status" value="1"/>
</dbReference>
<comment type="catalytic activity">
    <reaction evidence="4">
        <text>(6S)-5-formyl-5,6,7,8-tetrahydrofolate + ATP = (6R)-5,10-methenyltetrahydrofolate + ADP + phosphate</text>
        <dbReference type="Rhea" id="RHEA:10488"/>
        <dbReference type="ChEBI" id="CHEBI:30616"/>
        <dbReference type="ChEBI" id="CHEBI:43474"/>
        <dbReference type="ChEBI" id="CHEBI:57455"/>
        <dbReference type="ChEBI" id="CHEBI:57457"/>
        <dbReference type="ChEBI" id="CHEBI:456216"/>
        <dbReference type="EC" id="6.3.3.2"/>
    </reaction>
</comment>
<sequence>MNNFNDQKSIRQSIRLEIREKRRNLQACEQSAAANSLKLNFFQHIKTPKNARIGCYLSNDGELDTSLLIQELWHKNLQVFMPVIHPFSGTTLLFQSYEKNSPMTTNRYGILEPKLNCQDICPLAELDVLLLPLVAFDKHGNRMGMGGGYYDRTLARYYQEHWRTPKLIGLAHDCQRVDTLPTAAWDVPLQAILTPTQFYCW</sequence>
<dbReference type="EMBL" id="JBHRSD010000001">
    <property type="protein sequence ID" value="MFC3031157.1"/>
    <property type="molecule type" value="Genomic_DNA"/>
</dbReference>
<keyword evidence="2 4" id="KW-0547">Nucleotide-binding</keyword>